<protein>
    <submittedName>
        <fullName evidence="2">Uncharacterized protein</fullName>
    </submittedName>
</protein>
<name>A0ABM6JJ55_9GAMM</name>
<organism evidence="2 3">
    <name type="scientific">Shewanella japonica</name>
    <dbReference type="NCBI Taxonomy" id="93973"/>
    <lineage>
        <taxon>Bacteria</taxon>
        <taxon>Pseudomonadati</taxon>
        <taxon>Pseudomonadota</taxon>
        <taxon>Gammaproteobacteria</taxon>
        <taxon>Alteromonadales</taxon>
        <taxon>Shewanellaceae</taxon>
        <taxon>Shewanella</taxon>
    </lineage>
</organism>
<dbReference type="Proteomes" id="UP000191820">
    <property type="component" value="Chromosome"/>
</dbReference>
<dbReference type="EMBL" id="CP020472">
    <property type="protein sequence ID" value="ARD21221.1"/>
    <property type="molecule type" value="Genomic_DNA"/>
</dbReference>
<reference evidence="2 3" key="1">
    <citation type="submission" date="2017-03" db="EMBL/GenBank/DDBJ databases">
        <title>Genome sequencing of Shewanella japonica KCTC 22435.</title>
        <authorList>
            <person name="Kim K.M."/>
        </authorList>
    </citation>
    <scope>NUCLEOTIDE SEQUENCE [LARGE SCALE GENOMIC DNA]</scope>
    <source>
        <strain evidence="2 3">KCTC 22435</strain>
    </source>
</reference>
<keyword evidence="1" id="KW-0732">Signal</keyword>
<feature type="signal peptide" evidence="1">
    <location>
        <begin position="1"/>
        <end position="19"/>
    </location>
</feature>
<feature type="chain" id="PRO_5045821975" evidence="1">
    <location>
        <begin position="20"/>
        <end position="297"/>
    </location>
</feature>
<gene>
    <name evidence="2" type="ORF">SJ2017_0890</name>
</gene>
<proteinExistence type="predicted"/>
<dbReference type="RefSeq" id="WP_080915013.1">
    <property type="nucleotide sequence ID" value="NZ_CP020472.1"/>
</dbReference>
<sequence length="297" mass="32887">MKLLSTMLFMAAVPFSASALDSYHEDCKTCVTEAQFTQVAKDNAIFRENIYLSVTNFENYEIRKYKVFKNSKTVCDPNGREPDGEGGFIYDCWLEKTLTADKVNLTNTELNLFTDLADGYNDLNQAISQRSIEIPKEVLPSGVDVIGSNKGKILISHYNSLDFTDISIISKYFVVAEAFTKAISLGVTIKAPALKFTFSDDSEAYAIFDFVDSDLVAHFKFTKIIVDGIEIDLTKDNPFNKTYDVSGMSLTSWQSLVTAFKAYGLAVNVANTSTVPKGTVTIIDCSNSTETVCRNPL</sequence>
<keyword evidence="3" id="KW-1185">Reference proteome</keyword>
<evidence type="ECO:0000313" key="3">
    <source>
        <dbReference type="Proteomes" id="UP000191820"/>
    </source>
</evidence>
<evidence type="ECO:0000313" key="2">
    <source>
        <dbReference type="EMBL" id="ARD21221.1"/>
    </source>
</evidence>
<accession>A0ABM6JJ55</accession>
<evidence type="ECO:0000256" key="1">
    <source>
        <dbReference type="SAM" id="SignalP"/>
    </source>
</evidence>